<feature type="region of interest" description="Disordered" evidence="1">
    <location>
        <begin position="1"/>
        <end position="23"/>
    </location>
</feature>
<dbReference type="AlphaFoldDB" id="A0A674K2K0"/>
<dbReference type="GeneTree" id="ENSGT00970000197257"/>
<evidence type="ECO:0000256" key="1">
    <source>
        <dbReference type="SAM" id="MobiDB-lite"/>
    </source>
</evidence>
<dbReference type="InParanoid" id="A0A674K2K0"/>
<organism evidence="2 3">
    <name type="scientific">Terrapene triunguis</name>
    <name type="common">Three-toed box turtle</name>
    <dbReference type="NCBI Taxonomy" id="2587831"/>
    <lineage>
        <taxon>Eukaryota</taxon>
        <taxon>Metazoa</taxon>
        <taxon>Chordata</taxon>
        <taxon>Craniata</taxon>
        <taxon>Vertebrata</taxon>
        <taxon>Euteleostomi</taxon>
        <taxon>Archelosauria</taxon>
        <taxon>Testudinata</taxon>
        <taxon>Testudines</taxon>
        <taxon>Cryptodira</taxon>
        <taxon>Durocryptodira</taxon>
        <taxon>Testudinoidea</taxon>
        <taxon>Emydidae</taxon>
        <taxon>Terrapene</taxon>
    </lineage>
</organism>
<reference evidence="2" key="1">
    <citation type="submission" date="2025-08" db="UniProtKB">
        <authorList>
            <consortium name="Ensembl"/>
        </authorList>
    </citation>
    <scope>IDENTIFICATION</scope>
</reference>
<name>A0A674K2K0_9SAUR</name>
<protein>
    <submittedName>
        <fullName evidence="2">Uncharacterized protein</fullName>
    </submittedName>
</protein>
<sequence length="69" mass="7584">QKLSLPPWHQGDTGGEKTAFSATSPHFNAEEAYSAHMPEHLRCDACRVIAFQVSPAPQALGPTQRRIKI</sequence>
<dbReference type="Proteomes" id="UP000472274">
    <property type="component" value="Unplaced"/>
</dbReference>
<accession>A0A674K2K0</accession>
<reference evidence="2" key="2">
    <citation type="submission" date="2025-09" db="UniProtKB">
        <authorList>
            <consortium name="Ensembl"/>
        </authorList>
    </citation>
    <scope>IDENTIFICATION</scope>
</reference>
<proteinExistence type="predicted"/>
<keyword evidence="3" id="KW-1185">Reference proteome</keyword>
<dbReference type="Ensembl" id="ENSTMTT00000028153.1">
    <property type="protein sequence ID" value="ENSTMTP00000027173.1"/>
    <property type="gene ID" value="ENSTMTG00000019849.1"/>
</dbReference>
<evidence type="ECO:0000313" key="2">
    <source>
        <dbReference type="Ensembl" id="ENSTMTP00000027173.1"/>
    </source>
</evidence>
<evidence type="ECO:0000313" key="3">
    <source>
        <dbReference type="Proteomes" id="UP000472274"/>
    </source>
</evidence>